<dbReference type="RefSeq" id="WP_094826716.1">
    <property type="nucleotide sequence ID" value="NZ_NEVL01000003.1"/>
</dbReference>
<evidence type="ECO:0000256" key="5">
    <source>
        <dbReference type="ARBA" id="ARBA00022801"/>
    </source>
</evidence>
<dbReference type="EC" id="3.1.-.-" evidence="8"/>
<dbReference type="InterPro" id="IPR002716">
    <property type="entry name" value="PIN_dom"/>
</dbReference>
<evidence type="ECO:0000313" key="11">
    <source>
        <dbReference type="EMBL" id="OZI58576.1"/>
    </source>
</evidence>
<feature type="domain" description="PIN" evidence="9">
    <location>
        <begin position="2"/>
        <end position="128"/>
    </location>
</feature>
<dbReference type="AlphaFoldDB" id="A0A261SES6"/>
<evidence type="ECO:0000256" key="8">
    <source>
        <dbReference type="HAMAP-Rule" id="MF_00265"/>
    </source>
</evidence>
<dbReference type="Pfam" id="PF01850">
    <property type="entry name" value="PIN"/>
    <property type="match status" value="1"/>
</dbReference>
<organism evidence="10 13">
    <name type="scientific">Bordetella genomosp. 1</name>
    <dbReference type="NCBI Taxonomy" id="1395607"/>
    <lineage>
        <taxon>Bacteria</taxon>
        <taxon>Pseudomonadati</taxon>
        <taxon>Pseudomonadota</taxon>
        <taxon>Betaproteobacteria</taxon>
        <taxon>Burkholderiales</taxon>
        <taxon>Alcaligenaceae</taxon>
        <taxon>Bordetella</taxon>
    </lineage>
</organism>
<dbReference type="EMBL" id="NEVR01000004">
    <property type="protein sequence ID" value="OZI58576.1"/>
    <property type="molecule type" value="Genomic_DNA"/>
</dbReference>
<dbReference type="PANTHER" id="PTHR33653">
    <property type="entry name" value="RIBONUCLEASE VAPC2"/>
    <property type="match status" value="1"/>
</dbReference>
<comment type="function">
    <text evidence="8">Toxic component of a toxin-antitoxin (TA) system. An RNase.</text>
</comment>
<dbReference type="GO" id="GO:0090729">
    <property type="term" value="F:toxin activity"/>
    <property type="evidence" value="ECO:0007669"/>
    <property type="project" value="UniProtKB-KW"/>
</dbReference>
<accession>A0A261SES6</accession>
<dbReference type="OrthoDB" id="9804823at2"/>
<keyword evidence="5 8" id="KW-0378">Hydrolase</keyword>
<feature type="binding site" evidence="8">
    <location>
        <position position="5"/>
    </location>
    <ligand>
        <name>Mg(2+)</name>
        <dbReference type="ChEBI" id="CHEBI:18420"/>
    </ligand>
</feature>
<keyword evidence="3 8" id="KW-0540">Nuclease</keyword>
<sequence length="140" mass="15383">MILVDTNVVSETMRDAPDQRVTAWLHANAPESLFLSAVTAAELRSGVALMPLGKRQRVMEVKLELWIIPMFHDRVLAFDLYCTSAYADLLARLSRAGRPPSTNDALIAATALAHGLRVATRDTRPFRAAGISVIDPWLAD</sequence>
<evidence type="ECO:0000313" key="13">
    <source>
        <dbReference type="Proteomes" id="UP000217005"/>
    </source>
</evidence>
<reference evidence="10 13" key="2">
    <citation type="submission" date="2017-05" db="EMBL/GenBank/DDBJ databases">
        <title>Complete and WGS of Bordetella genogroups.</title>
        <authorList>
            <person name="Spilker T."/>
            <person name="LiPuma J."/>
        </authorList>
    </citation>
    <scope>NUCLEOTIDE SEQUENCE [LARGE SCALE GENOMIC DNA]</scope>
    <source>
        <strain evidence="10 13">AU17610</strain>
    </source>
</reference>
<keyword evidence="8" id="KW-0800">Toxin</keyword>
<dbReference type="InterPro" id="IPR029060">
    <property type="entry name" value="PIN-like_dom_sf"/>
</dbReference>
<keyword evidence="6 8" id="KW-0460">Magnesium</keyword>
<evidence type="ECO:0000256" key="3">
    <source>
        <dbReference type="ARBA" id="ARBA00022722"/>
    </source>
</evidence>
<evidence type="ECO:0000256" key="2">
    <source>
        <dbReference type="ARBA" id="ARBA00022649"/>
    </source>
</evidence>
<comment type="caution">
    <text evidence="10">The sequence shown here is derived from an EMBL/GenBank/DDBJ whole genome shotgun (WGS) entry which is preliminary data.</text>
</comment>
<dbReference type="Proteomes" id="UP000217005">
    <property type="component" value="Unassembled WGS sequence"/>
</dbReference>
<dbReference type="EMBL" id="NEVL01000003">
    <property type="protein sequence ID" value="OZI35908.1"/>
    <property type="molecule type" value="Genomic_DNA"/>
</dbReference>
<dbReference type="InterPro" id="IPR050556">
    <property type="entry name" value="Type_II_TA_system_RNase"/>
</dbReference>
<evidence type="ECO:0000313" key="12">
    <source>
        <dbReference type="Proteomes" id="UP000216354"/>
    </source>
</evidence>
<dbReference type="HAMAP" id="MF_00265">
    <property type="entry name" value="VapC_Nob1"/>
    <property type="match status" value="1"/>
</dbReference>
<dbReference type="PANTHER" id="PTHR33653:SF1">
    <property type="entry name" value="RIBONUCLEASE VAPC2"/>
    <property type="match status" value="1"/>
</dbReference>
<dbReference type="SUPFAM" id="SSF88723">
    <property type="entry name" value="PIN domain-like"/>
    <property type="match status" value="1"/>
</dbReference>
<proteinExistence type="inferred from homology"/>
<comment type="cofactor">
    <cofactor evidence="1 8">
        <name>Mg(2+)</name>
        <dbReference type="ChEBI" id="CHEBI:18420"/>
    </cofactor>
</comment>
<evidence type="ECO:0000256" key="6">
    <source>
        <dbReference type="ARBA" id="ARBA00022842"/>
    </source>
</evidence>
<keyword evidence="4 8" id="KW-0479">Metal-binding</keyword>
<dbReference type="GO" id="GO:0000287">
    <property type="term" value="F:magnesium ion binding"/>
    <property type="evidence" value="ECO:0007669"/>
    <property type="project" value="UniProtKB-UniRule"/>
</dbReference>
<reference evidence="11 12" key="1">
    <citation type="submission" date="2017-05" db="EMBL/GenBank/DDBJ databases">
        <title>Complete and WGS of Bordetella genogroups.</title>
        <authorList>
            <person name="Spilker T."/>
            <person name="Lipuma J."/>
        </authorList>
    </citation>
    <scope>NUCLEOTIDE SEQUENCE [LARGE SCALE GENOMIC DNA]</scope>
    <source>
        <strain evidence="11 12">AU9795</strain>
    </source>
</reference>
<keyword evidence="2 8" id="KW-1277">Toxin-antitoxin system</keyword>
<protein>
    <recommendedName>
        <fullName evidence="8">Ribonuclease VapC</fullName>
        <shortName evidence="8">RNase VapC</shortName>
        <ecNumber evidence="8">3.1.-.-</ecNumber>
    </recommendedName>
    <alternativeName>
        <fullName evidence="8">Toxin VapC</fullName>
    </alternativeName>
</protein>
<dbReference type="Gene3D" id="3.40.50.1010">
    <property type="entry name" value="5'-nuclease"/>
    <property type="match status" value="1"/>
</dbReference>
<gene>
    <name evidence="8" type="primary">vapC</name>
    <name evidence="11" type="ORF">CAL27_17960</name>
    <name evidence="10" type="ORF">CEG14_12750</name>
</gene>
<evidence type="ECO:0000259" key="9">
    <source>
        <dbReference type="Pfam" id="PF01850"/>
    </source>
</evidence>
<keyword evidence="12" id="KW-1185">Reference proteome</keyword>
<evidence type="ECO:0000256" key="7">
    <source>
        <dbReference type="ARBA" id="ARBA00038093"/>
    </source>
</evidence>
<dbReference type="GO" id="GO:0004540">
    <property type="term" value="F:RNA nuclease activity"/>
    <property type="evidence" value="ECO:0007669"/>
    <property type="project" value="InterPro"/>
</dbReference>
<dbReference type="CDD" id="cd18731">
    <property type="entry name" value="PIN_NgFitB-like"/>
    <property type="match status" value="1"/>
</dbReference>
<dbReference type="InterPro" id="IPR022907">
    <property type="entry name" value="VapC_family"/>
</dbReference>
<name>A0A261SES6_9BORD</name>
<dbReference type="Proteomes" id="UP000216354">
    <property type="component" value="Unassembled WGS sequence"/>
</dbReference>
<evidence type="ECO:0000313" key="10">
    <source>
        <dbReference type="EMBL" id="OZI35908.1"/>
    </source>
</evidence>
<evidence type="ECO:0000256" key="4">
    <source>
        <dbReference type="ARBA" id="ARBA00022723"/>
    </source>
</evidence>
<comment type="similarity">
    <text evidence="7 8">Belongs to the PINc/VapC protein family.</text>
</comment>
<dbReference type="GO" id="GO:0016787">
    <property type="term" value="F:hydrolase activity"/>
    <property type="evidence" value="ECO:0007669"/>
    <property type="project" value="UniProtKB-KW"/>
</dbReference>
<feature type="binding site" evidence="8">
    <location>
        <position position="104"/>
    </location>
    <ligand>
        <name>Mg(2+)</name>
        <dbReference type="ChEBI" id="CHEBI:18420"/>
    </ligand>
</feature>
<evidence type="ECO:0000256" key="1">
    <source>
        <dbReference type="ARBA" id="ARBA00001946"/>
    </source>
</evidence>